<protein>
    <submittedName>
        <fullName evidence="10">Prepilin peptidase</fullName>
    </submittedName>
</protein>
<proteinExistence type="inferred from homology"/>
<evidence type="ECO:0000259" key="9">
    <source>
        <dbReference type="Pfam" id="PF06750"/>
    </source>
</evidence>
<dbReference type="PANTHER" id="PTHR30487:SF0">
    <property type="entry name" value="PREPILIN LEADER PEPTIDASE_N-METHYLTRANSFERASE-RELATED"/>
    <property type="match status" value="1"/>
</dbReference>
<feature type="domain" description="Prepilin type IV endopeptidase peptidase" evidence="8">
    <location>
        <begin position="110"/>
        <end position="212"/>
    </location>
</feature>
<dbReference type="Gene3D" id="1.20.120.1220">
    <property type="match status" value="1"/>
</dbReference>
<evidence type="ECO:0000256" key="6">
    <source>
        <dbReference type="ARBA" id="ARBA00023136"/>
    </source>
</evidence>
<keyword evidence="6 7" id="KW-0472">Membrane</keyword>
<dbReference type="EMBL" id="JACRSR010000001">
    <property type="protein sequence ID" value="MBC8531058.1"/>
    <property type="molecule type" value="Genomic_DNA"/>
</dbReference>
<comment type="subcellular location">
    <subcellularLocation>
        <location evidence="1">Cell membrane</location>
        <topology evidence="1">Multi-pass membrane protein</topology>
    </subcellularLocation>
</comment>
<dbReference type="Proteomes" id="UP000623172">
    <property type="component" value="Unassembled WGS sequence"/>
</dbReference>
<evidence type="ECO:0000256" key="2">
    <source>
        <dbReference type="ARBA" id="ARBA00005801"/>
    </source>
</evidence>
<evidence type="ECO:0000256" key="1">
    <source>
        <dbReference type="ARBA" id="ARBA00004651"/>
    </source>
</evidence>
<dbReference type="Pfam" id="PF01478">
    <property type="entry name" value="Peptidase_A24"/>
    <property type="match status" value="1"/>
</dbReference>
<feature type="domain" description="Prepilin peptidase A24 N-terminal" evidence="9">
    <location>
        <begin position="15"/>
        <end position="96"/>
    </location>
</feature>
<comment type="similarity">
    <text evidence="2">Belongs to the peptidase A24 family.</text>
</comment>
<feature type="transmembrane region" description="Helical" evidence="7">
    <location>
        <begin position="6"/>
        <end position="31"/>
    </location>
</feature>
<dbReference type="AlphaFoldDB" id="A0A926D491"/>
<evidence type="ECO:0000256" key="5">
    <source>
        <dbReference type="ARBA" id="ARBA00022989"/>
    </source>
</evidence>
<reference evidence="10" key="1">
    <citation type="submission" date="2020-08" db="EMBL/GenBank/DDBJ databases">
        <title>Genome public.</title>
        <authorList>
            <person name="Liu C."/>
            <person name="Sun Q."/>
        </authorList>
    </citation>
    <scope>NUCLEOTIDE SEQUENCE</scope>
    <source>
        <strain evidence="10">NSJ-53</strain>
    </source>
</reference>
<organism evidence="10 11">
    <name type="scientific">Gehongia tenuis</name>
    <dbReference type="NCBI Taxonomy" id="2763655"/>
    <lineage>
        <taxon>Bacteria</taxon>
        <taxon>Bacillati</taxon>
        <taxon>Bacillota</taxon>
        <taxon>Clostridia</taxon>
        <taxon>Christensenellales</taxon>
        <taxon>Christensenellaceae</taxon>
        <taxon>Gehongia</taxon>
    </lineage>
</organism>
<keyword evidence="5 7" id="KW-1133">Transmembrane helix</keyword>
<dbReference type="GO" id="GO:0004190">
    <property type="term" value="F:aspartic-type endopeptidase activity"/>
    <property type="evidence" value="ECO:0007669"/>
    <property type="project" value="InterPro"/>
</dbReference>
<keyword evidence="3" id="KW-1003">Cell membrane</keyword>
<dbReference type="Pfam" id="PF06750">
    <property type="entry name" value="A24_N_bact"/>
    <property type="match status" value="1"/>
</dbReference>
<evidence type="ECO:0000313" key="10">
    <source>
        <dbReference type="EMBL" id="MBC8531058.1"/>
    </source>
</evidence>
<feature type="transmembrane region" description="Helical" evidence="7">
    <location>
        <begin position="126"/>
        <end position="144"/>
    </location>
</feature>
<accession>A0A926D491</accession>
<evidence type="ECO:0000256" key="7">
    <source>
        <dbReference type="SAM" id="Phobius"/>
    </source>
</evidence>
<comment type="caution">
    <text evidence="10">The sequence shown here is derived from an EMBL/GenBank/DDBJ whole genome shotgun (WGS) entry which is preliminary data.</text>
</comment>
<dbReference type="GO" id="GO:0005886">
    <property type="term" value="C:plasma membrane"/>
    <property type="evidence" value="ECO:0007669"/>
    <property type="project" value="UniProtKB-SubCell"/>
</dbReference>
<dbReference type="PANTHER" id="PTHR30487">
    <property type="entry name" value="TYPE 4 PREPILIN-LIKE PROTEINS LEADER PEPTIDE-PROCESSING ENZYME"/>
    <property type="match status" value="1"/>
</dbReference>
<evidence type="ECO:0000313" key="11">
    <source>
        <dbReference type="Proteomes" id="UP000623172"/>
    </source>
</evidence>
<keyword evidence="11" id="KW-1185">Reference proteome</keyword>
<dbReference type="GO" id="GO:0006465">
    <property type="term" value="P:signal peptide processing"/>
    <property type="evidence" value="ECO:0007669"/>
    <property type="project" value="TreeGrafter"/>
</dbReference>
<gene>
    <name evidence="10" type="ORF">H8696_04260</name>
</gene>
<dbReference type="InterPro" id="IPR010627">
    <property type="entry name" value="Prepilin_pept_A24_N"/>
</dbReference>
<evidence type="ECO:0000256" key="4">
    <source>
        <dbReference type="ARBA" id="ARBA00022692"/>
    </source>
</evidence>
<evidence type="ECO:0000256" key="3">
    <source>
        <dbReference type="ARBA" id="ARBA00022475"/>
    </source>
</evidence>
<name>A0A926D491_9FIRM</name>
<keyword evidence="4 7" id="KW-0812">Transmembrane</keyword>
<evidence type="ECO:0000259" key="8">
    <source>
        <dbReference type="Pfam" id="PF01478"/>
    </source>
</evidence>
<feature type="transmembrane region" description="Helical" evidence="7">
    <location>
        <begin position="225"/>
        <end position="243"/>
    </location>
</feature>
<dbReference type="InterPro" id="IPR000045">
    <property type="entry name" value="Prepilin_IV_endopep_pep"/>
</dbReference>
<feature type="transmembrane region" description="Helical" evidence="7">
    <location>
        <begin position="89"/>
        <end position="120"/>
    </location>
</feature>
<sequence>MVFVAYLVLYLIAFIMGSCVASFLNVVIYRLPRKLSFVKGRSFCPNCRQTLKIYDMVPVFSWFWLKGRCRFCNEKISARYPLVEAMGGFAALFCVALWGYSLAALTVFAAVMILVAVAFIDHDTFEIPNGLVFALLIPAVLSIGAFPDVSILERCIGIATLSGPMLLMNLLVRDSFGGGDIKLIAVCGFLLGWKLLLVGGFVALLLAGGYGVYLLKTRKKDRKDHIAFGPHLAAGMIFALYLGRPVLDYYLSLFI</sequence>
<dbReference type="RefSeq" id="WP_249315121.1">
    <property type="nucleotide sequence ID" value="NZ_JACRSR010000001.1"/>
</dbReference>
<dbReference type="InterPro" id="IPR050882">
    <property type="entry name" value="Prepilin_peptidase/N-MTase"/>
</dbReference>
<feature type="transmembrane region" description="Helical" evidence="7">
    <location>
        <begin position="183"/>
        <end position="213"/>
    </location>
</feature>